<dbReference type="EMBL" id="CP007128">
    <property type="protein sequence ID" value="AHG89530.1"/>
    <property type="molecule type" value="Genomic_DNA"/>
</dbReference>
<name>W0RGS0_9BACT</name>
<feature type="region of interest" description="Disordered" evidence="1">
    <location>
        <begin position="41"/>
        <end position="69"/>
    </location>
</feature>
<evidence type="ECO:0000256" key="1">
    <source>
        <dbReference type="SAM" id="MobiDB-lite"/>
    </source>
</evidence>
<dbReference type="KEGG" id="gba:J421_1993"/>
<gene>
    <name evidence="2" type="ORF">J421_1993</name>
</gene>
<reference evidence="2 3" key="1">
    <citation type="journal article" date="2014" name="Genome Announc.">
        <title>Genome Sequence and Methylome of Soil Bacterium Gemmatirosa kalamazoonensis KBS708T, a Member of the Rarely Cultivated Gemmatimonadetes Phylum.</title>
        <authorList>
            <person name="Debruyn J.M."/>
            <person name="Radosevich M."/>
            <person name="Wommack K.E."/>
            <person name="Polson S.W."/>
            <person name="Hauser L.J."/>
            <person name="Fawaz M.N."/>
            <person name="Korlach J."/>
            <person name="Tsai Y.C."/>
        </authorList>
    </citation>
    <scope>NUCLEOTIDE SEQUENCE [LARGE SCALE GENOMIC DNA]</scope>
    <source>
        <strain evidence="2 3">KBS708</strain>
    </source>
</reference>
<feature type="region of interest" description="Disordered" evidence="1">
    <location>
        <begin position="1"/>
        <end position="20"/>
    </location>
</feature>
<dbReference type="PATRIC" id="fig|861299.3.peg.2028"/>
<organism evidence="2 3">
    <name type="scientific">Gemmatirosa kalamazoonensis</name>
    <dbReference type="NCBI Taxonomy" id="861299"/>
    <lineage>
        <taxon>Bacteria</taxon>
        <taxon>Pseudomonadati</taxon>
        <taxon>Gemmatimonadota</taxon>
        <taxon>Gemmatimonadia</taxon>
        <taxon>Gemmatimonadales</taxon>
        <taxon>Gemmatimonadaceae</taxon>
        <taxon>Gemmatirosa</taxon>
    </lineage>
</organism>
<sequence length="69" mass="7890">MDPISIDRRRASRPDSSSRRTRLRLRDLCDEVLASYRVATGSDPLSPAERDDARELLRQVTPSVPTPRR</sequence>
<evidence type="ECO:0000313" key="2">
    <source>
        <dbReference type="EMBL" id="AHG89530.1"/>
    </source>
</evidence>
<feature type="compositionally biased region" description="Basic and acidic residues" evidence="1">
    <location>
        <begin position="48"/>
        <end position="57"/>
    </location>
</feature>
<proteinExistence type="predicted"/>
<dbReference type="Proteomes" id="UP000019151">
    <property type="component" value="Chromosome"/>
</dbReference>
<dbReference type="InParanoid" id="W0RGS0"/>
<protein>
    <submittedName>
        <fullName evidence="2">Uncharacterized protein</fullName>
    </submittedName>
</protein>
<accession>W0RGS0</accession>
<keyword evidence="3" id="KW-1185">Reference proteome</keyword>
<dbReference type="AlphaFoldDB" id="W0RGS0"/>
<dbReference type="HOGENOM" id="CLU_2769974_0_0_0"/>
<evidence type="ECO:0000313" key="3">
    <source>
        <dbReference type="Proteomes" id="UP000019151"/>
    </source>
</evidence>
<dbReference type="RefSeq" id="WP_025411027.1">
    <property type="nucleotide sequence ID" value="NZ_CP007128.1"/>
</dbReference>